<proteinExistence type="predicted"/>
<feature type="domain" description="Cadherin" evidence="10">
    <location>
        <begin position="440"/>
        <end position="547"/>
    </location>
</feature>
<evidence type="ECO:0000256" key="9">
    <source>
        <dbReference type="SAM" id="Phobius"/>
    </source>
</evidence>
<sequence>MFSIHIYIILIFFNSPCYYSRLHSRYHHISINENEISPKHLLSFNLPNSIRSYQLVSTNAQLHKYFFIENQTHLYALQTLDREYLCAEQFCSCLTQCSIQLKILSQPQHQIIFVNITINDLNDNLHSFRYNEIQLRIPENTNIQHRQCYRIPTVDDKDLSETNEFIYQLIGNGSEKFEIEQTIGNDLCLRIKNQPLDREERDRYEDLWIIATDKQQQQAKMKIIIQVLDINDNSPRFLTNLTNIYVNETFTGELICVQAYDPDEGNNGRVIYSFDHFDDKLNEFLHLNNETGCISINQPLLLTSNDLIPLLQSNNHLLLTIRAQDCGSRMSSTLPVYHPVELIIQDINDHKPNIQVRQIISSIDIIKNNSQINIMENSLGLLALLQSNNHLLLTIRAQDCGSRMSSTLPVYHPVELIIQDINDHKPNIQVRQIISSIDIIKNNSQINIMENSLGLLAMVTVDDIDQGSYGQVKLTLIVQTTSKQHQQAFQLKPTLMKHYKIELVNPLDHEIESSLILFLDAIDGGGELTRFIINIIINDINDMIPNFEHEHYHFITNIQSSSTTFDSTVVGQVHAIDPDSSTNSLIYSLNSNLFRIDSQTGQISLISPLSMNMTDQTITFNVTVSDGEHSSQTQVSISVEGLNHRPEFERNEYFFQIDENVPVRTIVGQIIGKDKDSPGTRRGELTYSLRSITPYSEFFFHTSHTGQVLVTRIPDAEQQHIHQFIITVRDHGTPPLSSEAKLNIKVNDLNEYCPHLINFTSDPYIFISRQRFLKKTSIEKFLYRLFAFDKDISDQTNITFTLLPSTYSHIFNLNSNGLLTIEELPTKIPSIIILDYTLTDTFFPEPCIKQDKLVILIGDTPIDRDYLVNEYEKQLETSQHHRLMTQKLANNKRKRQETIIVFLTFSLSTIVIFIGIFSLLFLICCRKQKKRNRERSITTKSSSLINPSLLDDSKQQSPHSFITDCNGKSSLLPPLR</sequence>
<keyword evidence="7" id="KW-0325">Glycoprotein</keyword>
<dbReference type="SMART" id="SM00112">
    <property type="entry name" value="CA"/>
    <property type="match status" value="5"/>
</dbReference>
<keyword evidence="2 9" id="KW-0812">Transmembrane</keyword>
<evidence type="ECO:0000256" key="7">
    <source>
        <dbReference type="ARBA" id="ARBA00023180"/>
    </source>
</evidence>
<dbReference type="InterPro" id="IPR050174">
    <property type="entry name" value="Protocadherin/Cadherin-CA"/>
</dbReference>
<gene>
    <name evidence="11" type="ORF">JYZ213_LOCUS31195</name>
</gene>
<protein>
    <recommendedName>
        <fullName evidence="10">Cadherin domain-containing protein</fullName>
    </recommendedName>
</protein>
<organism evidence="11 12">
    <name type="scientific">Adineta steineri</name>
    <dbReference type="NCBI Taxonomy" id="433720"/>
    <lineage>
        <taxon>Eukaryota</taxon>
        <taxon>Metazoa</taxon>
        <taxon>Spiralia</taxon>
        <taxon>Gnathifera</taxon>
        <taxon>Rotifera</taxon>
        <taxon>Eurotatoria</taxon>
        <taxon>Bdelloidea</taxon>
        <taxon>Adinetida</taxon>
        <taxon>Adinetidae</taxon>
        <taxon>Adineta</taxon>
    </lineage>
</organism>
<accession>A0A815CH81</accession>
<evidence type="ECO:0000313" key="11">
    <source>
        <dbReference type="EMBL" id="CAF1280308.1"/>
    </source>
</evidence>
<feature type="transmembrane region" description="Helical" evidence="9">
    <location>
        <begin position="899"/>
        <end position="925"/>
    </location>
</feature>
<dbReference type="InterPro" id="IPR015919">
    <property type="entry name" value="Cadherin-like_sf"/>
</dbReference>
<dbReference type="AlphaFoldDB" id="A0A815CH81"/>
<dbReference type="Proteomes" id="UP000663845">
    <property type="component" value="Unassembled WGS sequence"/>
</dbReference>
<dbReference type="InterPro" id="IPR020894">
    <property type="entry name" value="Cadherin_CS"/>
</dbReference>
<dbReference type="GO" id="GO:0007156">
    <property type="term" value="P:homophilic cell adhesion via plasma membrane adhesion molecules"/>
    <property type="evidence" value="ECO:0007669"/>
    <property type="project" value="InterPro"/>
</dbReference>
<evidence type="ECO:0000256" key="1">
    <source>
        <dbReference type="ARBA" id="ARBA00004167"/>
    </source>
</evidence>
<feature type="domain" description="Cadherin" evidence="10">
    <location>
        <begin position="129"/>
        <end position="237"/>
    </location>
</feature>
<dbReference type="PANTHER" id="PTHR24028:SF146">
    <property type="entry name" value="CADHERIN 96CB, ISOFORM D-RELATED"/>
    <property type="match status" value="1"/>
</dbReference>
<feature type="domain" description="Cadherin" evidence="10">
    <location>
        <begin position="649"/>
        <end position="756"/>
    </location>
</feature>
<dbReference type="InterPro" id="IPR002126">
    <property type="entry name" value="Cadherin-like_dom"/>
</dbReference>
<reference evidence="11" key="1">
    <citation type="submission" date="2021-02" db="EMBL/GenBank/DDBJ databases">
        <authorList>
            <person name="Nowell W R."/>
        </authorList>
    </citation>
    <scope>NUCLEOTIDE SEQUENCE</scope>
</reference>
<dbReference type="EMBL" id="CAJNOG010000519">
    <property type="protein sequence ID" value="CAF1280308.1"/>
    <property type="molecule type" value="Genomic_DNA"/>
</dbReference>
<dbReference type="PANTHER" id="PTHR24028">
    <property type="entry name" value="CADHERIN-87A"/>
    <property type="match status" value="1"/>
</dbReference>
<keyword evidence="4 8" id="KW-0106">Calcium</keyword>
<keyword evidence="5 9" id="KW-1133">Transmembrane helix</keyword>
<evidence type="ECO:0000256" key="4">
    <source>
        <dbReference type="ARBA" id="ARBA00022837"/>
    </source>
</evidence>
<dbReference type="CDD" id="cd11304">
    <property type="entry name" value="Cadherin_repeat"/>
    <property type="match status" value="6"/>
</dbReference>
<dbReference type="PROSITE" id="PS00232">
    <property type="entry name" value="CADHERIN_1"/>
    <property type="match status" value="1"/>
</dbReference>
<evidence type="ECO:0000256" key="3">
    <source>
        <dbReference type="ARBA" id="ARBA00022737"/>
    </source>
</evidence>
<dbReference type="GO" id="GO:0005509">
    <property type="term" value="F:calcium ion binding"/>
    <property type="evidence" value="ECO:0007669"/>
    <property type="project" value="UniProtKB-UniRule"/>
</dbReference>
<evidence type="ECO:0000256" key="2">
    <source>
        <dbReference type="ARBA" id="ARBA00022692"/>
    </source>
</evidence>
<name>A0A815CH81_9BILA</name>
<comment type="caution">
    <text evidence="11">The sequence shown here is derived from an EMBL/GenBank/DDBJ whole genome shotgun (WGS) entry which is preliminary data.</text>
</comment>
<dbReference type="PRINTS" id="PR00205">
    <property type="entry name" value="CADHERIN"/>
</dbReference>
<evidence type="ECO:0000256" key="6">
    <source>
        <dbReference type="ARBA" id="ARBA00023136"/>
    </source>
</evidence>
<evidence type="ECO:0000256" key="8">
    <source>
        <dbReference type="PROSITE-ProRule" id="PRU00043"/>
    </source>
</evidence>
<evidence type="ECO:0000256" key="5">
    <source>
        <dbReference type="ARBA" id="ARBA00022989"/>
    </source>
</evidence>
<keyword evidence="6 9" id="KW-0472">Membrane</keyword>
<comment type="subcellular location">
    <subcellularLocation>
        <location evidence="1">Membrane</location>
        <topology evidence="1">Single-pass membrane protein</topology>
    </subcellularLocation>
</comment>
<feature type="domain" description="Cadherin" evidence="10">
    <location>
        <begin position="257"/>
        <end position="354"/>
    </location>
</feature>
<dbReference type="GO" id="GO:0005886">
    <property type="term" value="C:plasma membrane"/>
    <property type="evidence" value="ECO:0007669"/>
    <property type="project" value="InterPro"/>
</dbReference>
<dbReference type="Pfam" id="PF00028">
    <property type="entry name" value="Cadherin"/>
    <property type="match status" value="3"/>
</dbReference>
<feature type="domain" description="Cadherin" evidence="10">
    <location>
        <begin position="568"/>
        <end position="648"/>
    </location>
</feature>
<evidence type="ECO:0000259" key="10">
    <source>
        <dbReference type="PROSITE" id="PS50268"/>
    </source>
</evidence>
<keyword evidence="3" id="KW-0677">Repeat</keyword>
<dbReference type="PROSITE" id="PS50268">
    <property type="entry name" value="CADHERIN_2"/>
    <property type="match status" value="6"/>
</dbReference>
<dbReference type="SUPFAM" id="SSF49313">
    <property type="entry name" value="Cadherin-like"/>
    <property type="match status" value="5"/>
</dbReference>
<evidence type="ECO:0000313" key="12">
    <source>
        <dbReference type="Proteomes" id="UP000663845"/>
    </source>
</evidence>
<feature type="domain" description="Cadherin" evidence="10">
    <location>
        <begin position="53"/>
        <end position="128"/>
    </location>
</feature>
<dbReference type="Gene3D" id="2.60.40.60">
    <property type="entry name" value="Cadherins"/>
    <property type="match status" value="6"/>
</dbReference>